<feature type="domain" description="CREG-like beta-barrel" evidence="7">
    <location>
        <begin position="109"/>
        <end position="274"/>
    </location>
</feature>
<dbReference type="GO" id="GO:0005737">
    <property type="term" value="C:cytoplasm"/>
    <property type="evidence" value="ECO:0007669"/>
    <property type="project" value="UniProtKB-ARBA"/>
</dbReference>
<sequence length="278" mass="31012">MELNFFLVVLAAVFRPSEGYAILNSVSWAVTNDVEGELEANSNEEAAPALLVDAGSIWKQAFPASVYDNDAEKRPEPLLETKDLKQALAAPRMFSYRMEGMKRTAGAPPPPEETARTARYLAHNSDWGFLATISTLDTIKGVPFGKIFSVSDGPSDNSTGVPYFYVSEMDNTVIDLRSNPFASLTFSDMQGISREKAPDLDDPRSARLTLTGQVLDVGREEAEFAKEAMFSRHPAMRKWPVERRWFFMKLSLEQVWLQNWVGGVSQVPLHEYLKAAPL</sequence>
<keyword evidence="9" id="KW-1185">Reference proteome</keyword>
<accession>A0A9D3LN02</accession>
<evidence type="ECO:0000256" key="6">
    <source>
        <dbReference type="PIRNR" id="PIRNR036911"/>
    </source>
</evidence>
<organism evidence="8 9">
    <name type="scientific">Anguilla anguilla</name>
    <name type="common">European freshwater eel</name>
    <name type="synonym">Muraena anguilla</name>
    <dbReference type="NCBI Taxonomy" id="7936"/>
    <lineage>
        <taxon>Eukaryota</taxon>
        <taxon>Metazoa</taxon>
        <taxon>Chordata</taxon>
        <taxon>Craniata</taxon>
        <taxon>Vertebrata</taxon>
        <taxon>Euteleostomi</taxon>
        <taxon>Actinopterygii</taxon>
        <taxon>Neopterygii</taxon>
        <taxon>Teleostei</taxon>
        <taxon>Anguilliformes</taxon>
        <taxon>Anguillidae</taxon>
        <taxon>Anguilla</taxon>
    </lineage>
</organism>
<feature type="chain" id="PRO_5039776738" description="CREG-like beta-barrel domain-containing protein" evidence="6">
    <location>
        <begin position="20"/>
        <end position="278"/>
    </location>
</feature>
<evidence type="ECO:0000256" key="3">
    <source>
        <dbReference type="ARBA" id="ARBA00022525"/>
    </source>
</evidence>
<comment type="similarity">
    <text evidence="2 6">Belongs to the CREG family.</text>
</comment>
<dbReference type="Pfam" id="PF13883">
    <property type="entry name" value="CREG_beta-barrel"/>
    <property type="match status" value="1"/>
</dbReference>
<keyword evidence="3 6" id="KW-0964">Secreted</keyword>
<evidence type="ECO:0000256" key="5">
    <source>
        <dbReference type="ARBA" id="ARBA00023180"/>
    </source>
</evidence>
<dbReference type="GO" id="GO:0005615">
    <property type="term" value="C:extracellular space"/>
    <property type="evidence" value="ECO:0007669"/>
    <property type="project" value="UniProtKB-UniRule"/>
</dbReference>
<evidence type="ECO:0000256" key="1">
    <source>
        <dbReference type="ARBA" id="ARBA00004613"/>
    </source>
</evidence>
<dbReference type="GO" id="GO:0012505">
    <property type="term" value="C:endomembrane system"/>
    <property type="evidence" value="ECO:0007669"/>
    <property type="project" value="UniProtKB-ARBA"/>
</dbReference>
<dbReference type="FunFam" id="2.30.110.10:FF:000004">
    <property type="entry name" value="Cellular repressor of E1A-stimulated genes 1"/>
    <property type="match status" value="1"/>
</dbReference>
<keyword evidence="4 6" id="KW-0732">Signal</keyword>
<proteinExistence type="inferred from homology"/>
<evidence type="ECO:0000313" key="9">
    <source>
        <dbReference type="Proteomes" id="UP001044222"/>
    </source>
</evidence>
<evidence type="ECO:0000256" key="2">
    <source>
        <dbReference type="ARBA" id="ARBA00009230"/>
    </source>
</evidence>
<comment type="caution">
    <text evidence="8">The sequence shown here is derived from an EMBL/GenBank/DDBJ whole genome shotgun (WGS) entry which is preliminary data.</text>
</comment>
<name>A0A9D3LN02_ANGAN</name>
<dbReference type="InterPro" id="IPR012349">
    <property type="entry name" value="Split_barrel_FMN-bd"/>
</dbReference>
<feature type="signal peptide" evidence="6">
    <location>
        <begin position="1"/>
        <end position="19"/>
    </location>
</feature>
<dbReference type="InterPro" id="IPR055343">
    <property type="entry name" value="CREG_beta-barrel"/>
</dbReference>
<gene>
    <name evidence="8" type="ORF">ANANG_G00273840</name>
</gene>
<protein>
    <recommendedName>
        <fullName evidence="7">CREG-like beta-barrel domain-containing protein</fullName>
    </recommendedName>
</protein>
<dbReference type="PIRSF" id="PIRSF036911">
    <property type="entry name" value="CREG"/>
    <property type="match status" value="1"/>
</dbReference>
<reference evidence="8" key="1">
    <citation type="submission" date="2021-01" db="EMBL/GenBank/DDBJ databases">
        <title>A chromosome-scale assembly of European eel, Anguilla anguilla.</title>
        <authorList>
            <person name="Henkel C."/>
            <person name="Jong-Raadsen S.A."/>
            <person name="Dufour S."/>
            <person name="Weltzien F.-A."/>
            <person name="Palstra A.P."/>
            <person name="Pelster B."/>
            <person name="Spaink H.P."/>
            <person name="Van Den Thillart G.E."/>
            <person name="Jansen H."/>
            <person name="Zahm M."/>
            <person name="Klopp C."/>
            <person name="Cedric C."/>
            <person name="Louis A."/>
            <person name="Berthelot C."/>
            <person name="Parey E."/>
            <person name="Roest Crollius H."/>
            <person name="Montfort J."/>
            <person name="Robinson-Rechavi M."/>
            <person name="Bucao C."/>
            <person name="Bouchez O."/>
            <person name="Gislard M."/>
            <person name="Lluch J."/>
            <person name="Milhes M."/>
            <person name="Lampietro C."/>
            <person name="Lopez Roques C."/>
            <person name="Donnadieu C."/>
            <person name="Braasch I."/>
            <person name="Desvignes T."/>
            <person name="Postlethwait J."/>
            <person name="Bobe J."/>
            <person name="Guiguen Y."/>
            <person name="Dirks R."/>
        </authorList>
    </citation>
    <scope>NUCLEOTIDE SEQUENCE</scope>
    <source>
        <strain evidence="8">Tag_6206</strain>
        <tissue evidence="8">Liver</tissue>
    </source>
</reference>
<dbReference type="EMBL" id="JAFIRN010000016">
    <property type="protein sequence ID" value="KAG5833242.1"/>
    <property type="molecule type" value="Genomic_DNA"/>
</dbReference>
<evidence type="ECO:0000313" key="8">
    <source>
        <dbReference type="EMBL" id="KAG5833242.1"/>
    </source>
</evidence>
<dbReference type="AlphaFoldDB" id="A0A9D3LN02"/>
<dbReference type="PANTHER" id="PTHR13343">
    <property type="entry name" value="CREG1 PROTEIN"/>
    <property type="match status" value="1"/>
</dbReference>
<dbReference type="PANTHER" id="PTHR13343:SF15">
    <property type="entry name" value="PROTEIN CREG2"/>
    <property type="match status" value="1"/>
</dbReference>
<keyword evidence="5" id="KW-0325">Glycoprotein</keyword>
<evidence type="ECO:0000259" key="7">
    <source>
        <dbReference type="Pfam" id="PF13883"/>
    </source>
</evidence>
<dbReference type="SUPFAM" id="SSF50475">
    <property type="entry name" value="FMN-binding split barrel"/>
    <property type="match status" value="1"/>
</dbReference>
<comment type="subcellular location">
    <subcellularLocation>
        <location evidence="1">Secreted</location>
    </subcellularLocation>
</comment>
<evidence type="ECO:0000256" key="4">
    <source>
        <dbReference type="ARBA" id="ARBA00022729"/>
    </source>
</evidence>
<dbReference type="InterPro" id="IPR014631">
    <property type="entry name" value="CREG"/>
</dbReference>
<dbReference type="Gene3D" id="2.30.110.10">
    <property type="entry name" value="Electron Transport, Fmn-binding Protein, Chain A"/>
    <property type="match status" value="1"/>
</dbReference>
<dbReference type="Proteomes" id="UP001044222">
    <property type="component" value="Chromosome 16"/>
</dbReference>